<comment type="caution">
    <text evidence="1">The sequence shown here is derived from an EMBL/GenBank/DDBJ whole genome shotgun (WGS) entry which is preliminary data.</text>
</comment>
<name>J9DBG9_EDHAE</name>
<gene>
    <name evidence="1" type="ORF">EDEG_00842</name>
</gene>
<dbReference type="HOGENOM" id="CLU_2306038_0_0_1"/>
<dbReference type="InParanoid" id="J9DBG9"/>
<dbReference type="VEuPathDB" id="MicrosporidiaDB:EDEG_00842"/>
<keyword evidence="2" id="KW-1185">Reference proteome</keyword>
<evidence type="ECO:0000313" key="1">
    <source>
        <dbReference type="EMBL" id="EJW05061.1"/>
    </source>
</evidence>
<accession>J9DBG9</accession>
<reference evidence="2" key="2">
    <citation type="submission" date="2015-07" db="EMBL/GenBank/DDBJ databases">
        <title>Contrasting host-pathogen interactions and genome evolution in two generalist and specialist microsporidian pathogens of mosquitoes.</title>
        <authorList>
            <consortium name="The Broad Institute Genomics Platform"/>
            <consortium name="The Broad Institute Genome Sequencing Center for Infectious Disease"/>
            <person name="Cuomo C.A."/>
            <person name="Sanscrainte N.D."/>
            <person name="Goldberg J.M."/>
            <person name="Heiman D."/>
            <person name="Young S."/>
            <person name="Zeng Q."/>
            <person name="Becnel J.J."/>
            <person name="Birren B.W."/>
        </authorList>
    </citation>
    <scope>NUCLEOTIDE SEQUENCE [LARGE SCALE GENOMIC DNA]</scope>
    <source>
        <strain evidence="2">USNM 41457</strain>
    </source>
</reference>
<dbReference type="Proteomes" id="UP000003163">
    <property type="component" value="Unassembled WGS sequence"/>
</dbReference>
<proteinExistence type="predicted"/>
<dbReference type="EMBL" id="AFBI03000010">
    <property type="protein sequence ID" value="EJW05061.1"/>
    <property type="molecule type" value="Genomic_DNA"/>
</dbReference>
<organism evidence="1 2">
    <name type="scientific">Edhazardia aedis (strain USNM 41457)</name>
    <name type="common">Microsporidian parasite</name>
    <dbReference type="NCBI Taxonomy" id="1003232"/>
    <lineage>
        <taxon>Eukaryota</taxon>
        <taxon>Fungi</taxon>
        <taxon>Fungi incertae sedis</taxon>
        <taxon>Microsporidia</taxon>
        <taxon>Edhazardia</taxon>
    </lineage>
</organism>
<dbReference type="AlphaFoldDB" id="J9DBG9"/>
<reference evidence="1 2" key="1">
    <citation type="submission" date="2011-08" db="EMBL/GenBank/DDBJ databases">
        <authorList>
            <person name="Liu Z.J."/>
            <person name="Shi F.L."/>
            <person name="Lu J.Q."/>
            <person name="Li M."/>
            <person name="Wang Z.L."/>
        </authorList>
    </citation>
    <scope>NUCLEOTIDE SEQUENCE [LARGE SCALE GENOMIC DNA]</scope>
    <source>
        <strain evidence="1 2">USNM 41457</strain>
    </source>
</reference>
<evidence type="ECO:0000313" key="2">
    <source>
        <dbReference type="Proteomes" id="UP000003163"/>
    </source>
</evidence>
<protein>
    <submittedName>
        <fullName evidence="1">Uncharacterized protein</fullName>
    </submittedName>
</protein>
<sequence length="100" mass="12559">MERLFCVLVRIKQDLSLKWMLTDICYSYIIMYKQKYTNGKKNKDKISKSYATNFFWVKTHQYLNHVYFHSYHPYLSKRSMYHTVLHKTFYWNKKLFFIIY</sequence>